<evidence type="ECO:0000313" key="2">
    <source>
        <dbReference type="EMBL" id="PQV57879.1"/>
    </source>
</evidence>
<name>A0A2S8SAU5_9RHOB</name>
<feature type="chain" id="PRO_5015660517" description="Lipoprotein" evidence="1">
    <location>
        <begin position="19"/>
        <end position="142"/>
    </location>
</feature>
<reference evidence="2 3" key="1">
    <citation type="submission" date="2018-02" db="EMBL/GenBank/DDBJ databases">
        <title>Genomic Encyclopedia of Archaeal and Bacterial Type Strains, Phase II (KMG-II): from individual species to whole genera.</title>
        <authorList>
            <person name="Goeker M."/>
        </authorList>
    </citation>
    <scope>NUCLEOTIDE SEQUENCE [LARGE SCALE GENOMIC DNA]</scope>
    <source>
        <strain evidence="2 3">DSM 18921</strain>
    </source>
</reference>
<evidence type="ECO:0000256" key="1">
    <source>
        <dbReference type="SAM" id="SignalP"/>
    </source>
</evidence>
<sequence length="142" mass="15041">MKNSFKVLALAAIPLSLAGCVDVGDLMDQPQSQEKPIYVQNSLSLGGQSQAVSVQRSGGAYPDQVEVCLFNSRGWDKQFSVENYPAKRAAAGSTACTNVNAAAYTFHFQAAGFLGAMEHKGSHVINLTNLEGGKVTVSWGTD</sequence>
<evidence type="ECO:0008006" key="4">
    <source>
        <dbReference type="Google" id="ProtNLM"/>
    </source>
</evidence>
<protein>
    <recommendedName>
        <fullName evidence="4">Lipoprotein</fullName>
    </recommendedName>
</protein>
<accession>A0A2S8SAU5</accession>
<dbReference type="AlphaFoldDB" id="A0A2S8SAU5"/>
<keyword evidence="3" id="KW-1185">Reference proteome</keyword>
<evidence type="ECO:0000313" key="3">
    <source>
        <dbReference type="Proteomes" id="UP000238338"/>
    </source>
</evidence>
<dbReference type="PROSITE" id="PS51257">
    <property type="entry name" value="PROKAR_LIPOPROTEIN"/>
    <property type="match status" value="1"/>
</dbReference>
<comment type="caution">
    <text evidence="2">The sequence shown here is derived from an EMBL/GenBank/DDBJ whole genome shotgun (WGS) entry which is preliminary data.</text>
</comment>
<dbReference type="Proteomes" id="UP000238338">
    <property type="component" value="Unassembled WGS sequence"/>
</dbReference>
<proteinExistence type="predicted"/>
<dbReference type="EMBL" id="PVEP01000002">
    <property type="protein sequence ID" value="PQV57879.1"/>
    <property type="molecule type" value="Genomic_DNA"/>
</dbReference>
<gene>
    <name evidence="2" type="ORF">LX70_01690</name>
</gene>
<feature type="signal peptide" evidence="1">
    <location>
        <begin position="1"/>
        <end position="18"/>
    </location>
</feature>
<organism evidence="2 3">
    <name type="scientific">Albidovulum denitrificans</name>
    <dbReference type="NCBI Taxonomy" id="404881"/>
    <lineage>
        <taxon>Bacteria</taxon>
        <taxon>Pseudomonadati</taxon>
        <taxon>Pseudomonadota</taxon>
        <taxon>Alphaproteobacteria</taxon>
        <taxon>Rhodobacterales</taxon>
        <taxon>Paracoccaceae</taxon>
        <taxon>Albidovulum</taxon>
    </lineage>
</organism>
<keyword evidence="1" id="KW-0732">Signal</keyword>
<dbReference type="RefSeq" id="WP_105514084.1">
    <property type="nucleotide sequence ID" value="NZ_PVEP01000002.1"/>
</dbReference>